<dbReference type="RefSeq" id="WP_145263217.1">
    <property type="nucleotide sequence ID" value="NZ_CP036316.1"/>
</dbReference>
<sequence>MRNVTIVYSVIAIWAFGWLAGRFGFSPSLFASFIILAPMFFAWRMISRDQSIKRREFAYLGIVTVLAVAASVFIVLKWYDTGMDRRAIFDREYHAFQRHISTMPEYKNVEISYTHRKGGRVYLHGSVANKDSHDRLIQIIDWMIRNNDSGYYDGVEYPGKTKENEAATPNGA</sequence>
<proteinExistence type="predicted"/>
<organism evidence="2 3">
    <name type="scientific">Calycomorphotria hydatis</name>
    <dbReference type="NCBI Taxonomy" id="2528027"/>
    <lineage>
        <taxon>Bacteria</taxon>
        <taxon>Pseudomonadati</taxon>
        <taxon>Planctomycetota</taxon>
        <taxon>Planctomycetia</taxon>
        <taxon>Planctomycetales</taxon>
        <taxon>Planctomycetaceae</taxon>
        <taxon>Calycomorphotria</taxon>
    </lineage>
</organism>
<keyword evidence="1" id="KW-0472">Membrane</keyword>
<feature type="transmembrane region" description="Helical" evidence="1">
    <location>
        <begin position="29"/>
        <end position="46"/>
    </location>
</feature>
<protein>
    <submittedName>
        <fullName evidence="2">Uncharacterized protein</fullName>
    </submittedName>
</protein>
<accession>A0A517TAC8</accession>
<feature type="transmembrane region" description="Helical" evidence="1">
    <location>
        <begin position="5"/>
        <end position="23"/>
    </location>
</feature>
<evidence type="ECO:0000313" key="3">
    <source>
        <dbReference type="Proteomes" id="UP000319976"/>
    </source>
</evidence>
<name>A0A517TAC8_9PLAN</name>
<dbReference type="Proteomes" id="UP000319976">
    <property type="component" value="Chromosome"/>
</dbReference>
<evidence type="ECO:0000256" key="1">
    <source>
        <dbReference type="SAM" id="Phobius"/>
    </source>
</evidence>
<dbReference type="KEGG" id="chya:V22_25730"/>
<keyword evidence="1" id="KW-1133">Transmembrane helix</keyword>
<evidence type="ECO:0000313" key="2">
    <source>
        <dbReference type="EMBL" id="QDT65324.1"/>
    </source>
</evidence>
<dbReference type="EMBL" id="CP036316">
    <property type="protein sequence ID" value="QDT65324.1"/>
    <property type="molecule type" value="Genomic_DNA"/>
</dbReference>
<reference evidence="2 3" key="1">
    <citation type="submission" date="2019-02" db="EMBL/GenBank/DDBJ databases">
        <title>Deep-cultivation of Planctomycetes and their phenomic and genomic characterization uncovers novel biology.</title>
        <authorList>
            <person name="Wiegand S."/>
            <person name="Jogler M."/>
            <person name="Boedeker C."/>
            <person name="Pinto D."/>
            <person name="Vollmers J."/>
            <person name="Rivas-Marin E."/>
            <person name="Kohn T."/>
            <person name="Peeters S.H."/>
            <person name="Heuer A."/>
            <person name="Rast P."/>
            <person name="Oberbeckmann S."/>
            <person name="Bunk B."/>
            <person name="Jeske O."/>
            <person name="Meyerdierks A."/>
            <person name="Storesund J.E."/>
            <person name="Kallscheuer N."/>
            <person name="Luecker S."/>
            <person name="Lage O.M."/>
            <person name="Pohl T."/>
            <person name="Merkel B.J."/>
            <person name="Hornburger P."/>
            <person name="Mueller R.-W."/>
            <person name="Bruemmer F."/>
            <person name="Labrenz M."/>
            <person name="Spormann A.M."/>
            <person name="Op den Camp H."/>
            <person name="Overmann J."/>
            <person name="Amann R."/>
            <person name="Jetten M.S.M."/>
            <person name="Mascher T."/>
            <person name="Medema M.H."/>
            <person name="Devos D.P."/>
            <person name="Kaster A.-K."/>
            <person name="Ovreas L."/>
            <person name="Rohde M."/>
            <person name="Galperin M.Y."/>
            <person name="Jogler C."/>
        </authorList>
    </citation>
    <scope>NUCLEOTIDE SEQUENCE [LARGE SCALE GENOMIC DNA]</scope>
    <source>
        <strain evidence="2 3">V22</strain>
    </source>
</reference>
<feature type="transmembrane region" description="Helical" evidence="1">
    <location>
        <begin position="58"/>
        <end position="79"/>
    </location>
</feature>
<keyword evidence="3" id="KW-1185">Reference proteome</keyword>
<gene>
    <name evidence="2" type="ORF">V22_25730</name>
</gene>
<dbReference type="AlphaFoldDB" id="A0A517TAC8"/>
<keyword evidence="1" id="KW-0812">Transmembrane</keyword>